<organism evidence="3 4">
    <name type="scientific">Sinanodonta woodiana</name>
    <name type="common">Chinese pond mussel</name>
    <name type="synonym">Anodonta woodiana</name>
    <dbReference type="NCBI Taxonomy" id="1069815"/>
    <lineage>
        <taxon>Eukaryota</taxon>
        <taxon>Metazoa</taxon>
        <taxon>Spiralia</taxon>
        <taxon>Lophotrochozoa</taxon>
        <taxon>Mollusca</taxon>
        <taxon>Bivalvia</taxon>
        <taxon>Autobranchia</taxon>
        <taxon>Heteroconchia</taxon>
        <taxon>Palaeoheterodonta</taxon>
        <taxon>Unionida</taxon>
        <taxon>Unionoidea</taxon>
        <taxon>Unionidae</taxon>
        <taxon>Unioninae</taxon>
        <taxon>Sinanodonta</taxon>
    </lineage>
</organism>
<reference evidence="3 4" key="1">
    <citation type="submission" date="2024-11" db="EMBL/GenBank/DDBJ databases">
        <title>Chromosome-level genome assembly of the freshwater bivalve Anodonta woodiana.</title>
        <authorList>
            <person name="Chen X."/>
        </authorList>
    </citation>
    <scope>NUCLEOTIDE SEQUENCE [LARGE SCALE GENOMIC DNA]</scope>
    <source>
        <strain evidence="3">MN2024</strain>
        <tissue evidence="3">Gills</tissue>
    </source>
</reference>
<dbReference type="AlphaFoldDB" id="A0ABD3TIA3"/>
<keyword evidence="2" id="KW-0472">Membrane</keyword>
<comment type="caution">
    <text evidence="3">The sequence shown here is derived from an EMBL/GenBank/DDBJ whole genome shotgun (WGS) entry which is preliminary data.</text>
</comment>
<dbReference type="InterPro" id="IPR016187">
    <property type="entry name" value="CTDL_fold"/>
</dbReference>
<dbReference type="SUPFAM" id="SSF56436">
    <property type="entry name" value="C-type lectin-like"/>
    <property type="match status" value="1"/>
</dbReference>
<evidence type="ECO:0000313" key="4">
    <source>
        <dbReference type="Proteomes" id="UP001634394"/>
    </source>
</evidence>
<feature type="transmembrane region" description="Helical" evidence="2">
    <location>
        <begin position="286"/>
        <end position="309"/>
    </location>
</feature>
<keyword evidence="2" id="KW-1133">Transmembrane helix</keyword>
<evidence type="ECO:0000256" key="1">
    <source>
        <dbReference type="SAM" id="MobiDB-lite"/>
    </source>
</evidence>
<proteinExistence type="predicted"/>
<gene>
    <name evidence="3" type="ORF">ACJMK2_022201</name>
</gene>
<evidence type="ECO:0000313" key="3">
    <source>
        <dbReference type="EMBL" id="KAL3836784.1"/>
    </source>
</evidence>
<keyword evidence="4" id="KW-1185">Reference proteome</keyword>
<protein>
    <recommendedName>
        <fullName evidence="5">C-type lectin domain-containing protein</fullName>
    </recommendedName>
</protein>
<evidence type="ECO:0000256" key="2">
    <source>
        <dbReference type="SAM" id="Phobius"/>
    </source>
</evidence>
<dbReference type="Proteomes" id="UP001634394">
    <property type="component" value="Unassembled WGS sequence"/>
</dbReference>
<evidence type="ECO:0008006" key="5">
    <source>
        <dbReference type="Google" id="ProtNLM"/>
    </source>
</evidence>
<keyword evidence="2" id="KW-0812">Transmembrane</keyword>
<feature type="region of interest" description="Disordered" evidence="1">
    <location>
        <begin position="439"/>
        <end position="462"/>
    </location>
</feature>
<dbReference type="EMBL" id="JBJQND010000018">
    <property type="protein sequence ID" value="KAL3836784.1"/>
    <property type="molecule type" value="Genomic_DNA"/>
</dbReference>
<sequence>MVEWSKAEQYCQKYNGKLFKPNETSFDVPLFSEYKFNDDLWVAATYINIINVKSGSSGNSFIMCGMCNIETNCGITCLYKACGNQCRAVCKYILEPHKLILSDIPCTWTEASQWCSDHVSEFVDIIQNASSLFTQGYSDDICLWTRNVIQVQIQTEIAPPNEQGECGILHNGTLSFTSCTRHLHPLCERVAETTLETPRQYFSEESHSLILLNTKITSMTTTQSTNRIYAAISTPSTYGTLSDVNDITRSTTILLDEEHSSLLVAVGSTTSSNDLDESTQKSDTGVIIGGVIGSVVFLMLTTVLGIICVRKNLLQRTIRSKHESKSKTDTTHKSINRYQCHDVPVQTGLGLKPFAQYESQCEGFRSGTVKQTSESEKHDYMIDPDVSNVAYATVTKKENVNLRNSTYNTNYDSYDHLNDIRESGDDNVTENVYDTTNFKQRNECGSPPESMYDISGGHSRKRDESLGLYDRVKNTISNEYDTLSELSTKCNAPDDHI</sequence>
<accession>A0ABD3TIA3</accession>
<name>A0ABD3TIA3_SINWO</name>